<dbReference type="HOGENOM" id="CLU_409898_0_0_12"/>
<organism evidence="2 3">
    <name type="scientific">Treponema primitia (strain ATCC BAA-887 / DSM 12427 / ZAS-2)</name>
    <dbReference type="NCBI Taxonomy" id="545694"/>
    <lineage>
        <taxon>Bacteria</taxon>
        <taxon>Pseudomonadati</taxon>
        <taxon>Spirochaetota</taxon>
        <taxon>Spirochaetia</taxon>
        <taxon>Spirochaetales</taxon>
        <taxon>Treponemataceae</taxon>
        <taxon>Treponema</taxon>
    </lineage>
</organism>
<feature type="region of interest" description="Disordered" evidence="1">
    <location>
        <begin position="359"/>
        <end position="378"/>
    </location>
</feature>
<feature type="compositionally biased region" description="Basic and acidic residues" evidence="1">
    <location>
        <begin position="54"/>
        <end position="63"/>
    </location>
</feature>
<sequence length="695" mass="79912">MAKQNAVYEPGELDRVRGKLGSLDPNEAKRMAQVLGGKVGVEKSETPPPPRPRTRTETVDVHVKGKSGSGGGNRSQPRRRPESPLPVDSEDEESLLRTVPKKPNPADDPTKPYRLSYWERTKMDRMAGSAEFDIKNPIQVLQSILSFFSRPADLVSSSFVKGRMNEYYKHIETLVTATRSLLPRNNVLRNERMKRISYPAYLILDLIRQWNIEKIASDLSRIQANPRSARVEDFQEILKIIYRPMFLMEQLDLENHIKEAYRLVYKILFIENPTEAQNKQQELLRNAVAAFGVIRRDIRFLLYPLLLKLLSDKFLTYNAFFTERRNRFITFIEATEADRLSPQSLLKDSEVTEEMVIGKKEGEEEENAADESIDESDLNDAEKKKRVVLEAERKALDRGLDTLETLFPKAGWDQISEFPDLFPYFSELLDLKKGYILIPATDPLQQVAVLTRILEELLFGLRYVNFTTVDQDGNPEDISEAMTSIMTNWHFYIDDAFGKEYLPRLDEYCHILDNPAESRSSPYAKRLLNEIHWIKRLYFLPYYRFEASSPPPFQKKEVTALYPEIRHLRKYLTAVAAGIEQGIKVGSPKENTRCDGIGNPWEPYIFQVPNPVSKRLDSLLGKKQTNASLIFYTLAVTVVLDNLVNDERSWAYNVDWTASFFRSVNNAGVTPVFGIDEKVDTEAIFKQSLKQKEEG</sequence>
<accession>F5YLD2</accession>
<reference evidence="3" key="1">
    <citation type="submission" date="2009-12" db="EMBL/GenBank/DDBJ databases">
        <title>Complete sequence of Treponema primitia strain ZAS-2.</title>
        <authorList>
            <person name="Tetu S.G."/>
            <person name="Matson E."/>
            <person name="Ren Q."/>
            <person name="Seshadri R."/>
            <person name="Elbourne L."/>
            <person name="Hassan K.A."/>
            <person name="Durkin A."/>
            <person name="Radune D."/>
            <person name="Mohamoud Y."/>
            <person name="Shay R."/>
            <person name="Jin S."/>
            <person name="Zhang X."/>
            <person name="Lucey K."/>
            <person name="Ballor N.R."/>
            <person name="Ottesen E."/>
            <person name="Rosenthal R."/>
            <person name="Allen A."/>
            <person name="Leadbetter J.R."/>
            <person name="Paulsen I.T."/>
        </authorList>
    </citation>
    <scope>NUCLEOTIDE SEQUENCE [LARGE SCALE GENOMIC DNA]</scope>
    <source>
        <strain evidence="3">ATCC BAA-887 / DSM 12427 / ZAS-2</strain>
    </source>
</reference>
<feature type="compositionally biased region" description="Basic and acidic residues" evidence="1">
    <location>
        <begin position="104"/>
        <end position="113"/>
    </location>
</feature>
<dbReference type="RefSeq" id="WP_015709510.1">
    <property type="nucleotide sequence ID" value="NC_015578.1"/>
</dbReference>
<dbReference type="STRING" id="545694.TREPR_0508"/>
<dbReference type="KEGG" id="tpi:TREPR_0508"/>
<feature type="compositionally biased region" description="Acidic residues" evidence="1">
    <location>
        <begin position="363"/>
        <end position="378"/>
    </location>
</feature>
<evidence type="ECO:0000256" key="1">
    <source>
        <dbReference type="SAM" id="MobiDB-lite"/>
    </source>
</evidence>
<evidence type="ECO:0000313" key="2">
    <source>
        <dbReference type="EMBL" id="AEF85724.1"/>
    </source>
</evidence>
<dbReference type="eggNOG" id="ENOG5033PP0">
    <property type="taxonomic scope" value="Bacteria"/>
</dbReference>
<name>F5YLD2_TREPZ</name>
<proteinExistence type="predicted"/>
<dbReference type="Proteomes" id="UP000009223">
    <property type="component" value="Chromosome"/>
</dbReference>
<protein>
    <submittedName>
        <fullName evidence="2">Uncharacterized protein</fullName>
    </submittedName>
</protein>
<gene>
    <name evidence="2" type="ordered locus">TREPR_0508</name>
</gene>
<keyword evidence="3" id="KW-1185">Reference proteome</keyword>
<feature type="region of interest" description="Disordered" evidence="1">
    <location>
        <begin position="1"/>
        <end position="113"/>
    </location>
</feature>
<evidence type="ECO:0000313" key="3">
    <source>
        <dbReference type="Proteomes" id="UP000009223"/>
    </source>
</evidence>
<reference evidence="2 3" key="2">
    <citation type="journal article" date="2011" name="ISME J.">
        <title>RNA-seq reveals cooperative metabolic interactions between two termite-gut spirochete species in co-culture.</title>
        <authorList>
            <person name="Rosenthal A.Z."/>
            <person name="Matson E.G."/>
            <person name="Eldar A."/>
            <person name="Leadbetter J.R."/>
        </authorList>
    </citation>
    <scope>NUCLEOTIDE SEQUENCE [LARGE SCALE GENOMIC DNA]</scope>
    <source>
        <strain evidence="3">ATCC BAA-887 / DSM 12427 / ZAS-2</strain>
    </source>
</reference>
<dbReference type="OrthoDB" id="366075at2"/>
<dbReference type="EMBL" id="CP001843">
    <property type="protein sequence ID" value="AEF85724.1"/>
    <property type="molecule type" value="Genomic_DNA"/>
</dbReference>
<dbReference type="AlphaFoldDB" id="F5YLD2"/>